<proteinExistence type="predicted"/>
<comment type="caution">
    <text evidence="1">The sequence shown here is derived from an EMBL/GenBank/DDBJ whole genome shotgun (WGS) entry which is preliminary data.</text>
</comment>
<dbReference type="AlphaFoldDB" id="A0A2D0KK36"/>
<name>A0A2D0KK36_9GAMM</name>
<sequence>MAYYSIEKRPRADGTVRYRCVALLVLNLVVNISIERTVHSENTLTPKRGVPNGWLSWSKMGYPRIMILKI</sequence>
<dbReference type="Proteomes" id="UP000222168">
    <property type="component" value="Unassembled WGS sequence"/>
</dbReference>
<evidence type="ECO:0000313" key="1">
    <source>
        <dbReference type="EMBL" id="PHM63804.1"/>
    </source>
</evidence>
<protein>
    <submittedName>
        <fullName evidence="1">Integrase</fullName>
    </submittedName>
</protein>
<dbReference type="EMBL" id="NJAK01000001">
    <property type="protein sequence ID" value="PHM63804.1"/>
    <property type="molecule type" value="Genomic_DNA"/>
</dbReference>
<accession>A0A2D0KK36</accession>
<evidence type="ECO:0000313" key="2">
    <source>
        <dbReference type="Proteomes" id="UP000222168"/>
    </source>
</evidence>
<keyword evidence="2" id="KW-1185">Reference proteome</keyword>
<organism evidence="1 2">
    <name type="scientific">Xenorhabdus ishibashii</name>
    <dbReference type="NCBI Taxonomy" id="1034471"/>
    <lineage>
        <taxon>Bacteria</taxon>
        <taxon>Pseudomonadati</taxon>
        <taxon>Pseudomonadota</taxon>
        <taxon>Gammaproteobacteria</taxon>
        <taxon>Enterobacterales</taxon>
        <taxon>Morganellaceae</taxon>
        <taxon>Xenorhabdus</taxon>
    </lineage>
</organism>
<gene>
    <name evidence="1" type="ORF">Xish_03078</name>
</gene>
<reference evidence="1 2" key="1">
    <citation type="journal article" date="2017" name="Nat. Microbiol.">
        <title>Natural product diversity associated with the nematode symbionts Photorhabdus and Xenorhabdus.</title>
        <authorList>
            <person name="Tobias N.J."/>
            <person name="Wolff H."/>
            <person name="Djahanschiri B."/>
            <person name="Grundmann F."/>
            <person name="Kronenwerth M."/>
            <person name="Shi Y.M."/>
            <person name="Simonyi S."/>
            <person name="Grun P."/>
            <person name="Shapiro-Ilan D."/>
            <person name="Pidot S.J."/>
            <person name="Stinear T.P."/>
            <person name="Ebersberger I."/>
            <person name="Bode H.B."/>
        </authorList>
    </citation>
    <scope>NUCLEOTIDE SEQUENCE [LARGE SCALE GENOMIC DNA]</scope>
    <source>
        <strain evidence="1 2">DSM 22670</strain>
    </source>
</reference>